<keyword evidence="3" id="KW-1185">Reference proteome</keyword>
<feature type="domain" description="Bacterial bifunctional deaminase-reductase C-terminal" evidence="1">
    <location>
        <begin position="2"/>
        <end position="176"/>
    </location>
</feature>
<dbReference type="SUPFAM" id="SSF53597">
    <property type="entry name" value="Dihydrofolate reductase-like"/>
    <property type="match status" value="1"/>
</dbReference>
<dbReference type="Gene3D" id="3.40.430.10">
    <property type="entry name" value="Dihydrofolate Reductase, subunit A"/>
    <property type="match status" value="1"/>
</dbReference>
<comment type="caution">
    <text evidence="2">The sequence shown here is derived from an EMBL/GenBank/DDBJ whole genome shotgun (WGS) entry which is preliminary data.</text>
</comment>
<dbReference type="EMBL" id="SLWY01000012">
    <property type="protein sequence ID" value="TCO80733.1"/>
    <property type="molecule type" value="Genomic_DNA"/>
</dbReference>
<name>A0A4R2L2Z4_9GAMM</name>
<protein>
    <submittedName>
        <fullName evidence="2">Dihydrofolate reductase</fullName>
    </submittedName>
</protein>
<dbReference type="InterPro" id="IPR002734">
    <property type="entry name" value="RibDG_C"/>
</dbReference>
<reference evidence="2 3" key="1">
    <citation type="submission" date="2019-03" db="EMBL/GenBank/DDBJ databases">
        <title>Genomic Encyclopedia of Type Strains, Phase IV (KMG-IV): sequencing the most valuable type-strain genomes for metagenomic binning, comparative biology and taxonomic classification.</title>
        <authorList>
            <person name="Goeker M."/>
        </authorList>
    </citation>
    <scope>NUCLEOTIDE SEQUENCE [LARGE SCALE GENOMIC DNA]</scope>
    <source>
        <strain evidence="2 3">DSM 25287</strain>
    </source>
</reference>
<dbReference type="PANTHER" id="PTHR38011">
    <property type="entry name" value="DIHYDROFOLATE REDUCTASE FAMILY PROTEIN (AFU_ORTHOLOGUE AFUA_8G06820)"/>
    <property type="match status" value="1"/>
</dbReference>
<dbReference type="PANTHER" id="PTHR38011:SF11">
    <property type="entry name" value="2,5-DIAMINO-6-RIBOSYLAMINO-4(3H)-PYRIMIDINONE 5'-PHOSPHATE REDUCTASE"/>
    <property type="match status" value="1"/>
</dbReference>
<evidence type="ECO:0000313" key="2">
    <source>
        <dbReference type="EMBL" id="TCO80733.1"/>
    </source>
</evidence>
<dbReference type="InterPro" id="IPR024072">
    <property type="entry name" value="DHFR-like_dom_sf"/>
</dbReference>
<dbReference type="Pfam" id="PF01872">
    <property type="entry name" value="RibD_C"/>
    <property type="match status" value="1"/>
</dbReference>
<dbReference type="RefSeq" id="WP_243662649.1">
    <property type="nucleotide sequence ID" value="NZ_SLWY01000012.1"/>
</dbReference>
<organism evidence="2 3">
    <name type="scientific">Plasticicumulans lactativorans</name>
    <dbReference type="NCBI Taxonomy" id="1133106"/>
    <lineage>
        <taxon>Bacteria</taxon>
        <taxon>Pseudomonadati</taxon>
        <taxon>Pseudomonadota</taxon>
        <taxon>Gammaproteobacteria</taxon>
        <taxon>Candidatus Competibacteraceae</taxon>
        <taxon>Plasticicumulans</taxon>
    </lineage>
</organism>
<evidence type="ECO:0000259" key="1">
    <source>
        <dbReference type="Pfam" id="PF01872"/>
    </source>
</evidence>
<dbReference type="InterPro" id="IPR050765">
    <property type="entry name" value="Riboflavin_Biosynth_HTPR"/>
</dbReference>
<dbReference type="GO" id="GO:0009231">
    <property type="term" value="P:riboflavin biosynthetic process"/>
    <property type="evidence" value="ECO:0007669"/>
    <property type="project" value="InterPro"/>
</dbReference>
<evidence type="ECO:0000313" key="3">
    <source>
        <dbReference type="Proteomes" id="UP000295765"/>
    </source>
</evidence>
<proteinExistence type="predicted"/>
<dbReference type="Proteomes" id="UP000295765">
    <property type="component" value="Unassembled WGS sequence"/>
</dbReference>
<sequence>MRKLILQSMVTLDGYFASPDGKLDWHVVDAELNDYACELLDAVDGLLFGGATYACLAAYWSTPAAAHDAPEVAERMNRLPKFVFSRTRQRVDWHAAQLCTGDAVAEVERLKREPGGALAMFGSSRLASSLIAAELIDEFRIIVNPVILGRGRPLFSDIRNRLSLRLCRIRPLRSGSVLLYYQPEH</sequence>
<gene>
    <name evidence="2" type="ORF">EV699_11268</name>
</gene>
<dbReference type="AlphaFoldDB" id="A0A4R2L2Z4"/>
<accession>A0A4R2L2Z4</accession>
<dbReference type="GO" id="GO:0008703">
    <property type="term" value="F:5-amino-6-(5-phosphoribosylamino)uracil reductase activity"/>
    <property type="evidence" value="ECO:0007669"/>
    <property type="project" value="InterPro"/>
</dbReference>